<dbReference type="Proteomes" id="UP000527355">
    <property type="component" value="Unassembled WGS sequence"/>
</dbReference>
<evidence type="ECO:0000256" key="8">
    <source>
        <dbReference type="SAM" id="Coils"/>
    </source>
</evidence>
<dbReference type="InterPro" id="IPR037700">
    <property type="entry name" value="NUP88/NUP82"/>
</dbReference>
<dbReference type="PANTHER" id="PTHR13257:SF0">
    <property type="entry name" value="NUCLEAR PORE COMPLEX PROTEIN NUP88"/>
    <property type="match status" value="1"/>
</dbReference>
<sequence>MRGSSWAKMAAAEGSSGDGELWQTWLPNHVVFLRLREGLKNQSPAEAEKPASSSLSSSPPLPPPPQLLTRNLVLGLGGELFLWDGEGSSFLVVRLRGLGSAGEESSLSQYQRLLCINPPLFEIYQVLLSPTQHHIALIGIKGLMVLELPKRWGKNSEFEGGKSTVNCSTTPIAERFFTSSTSLTLKHAAWYPSEMLDPHIVLLTSDNVIRIYSLREPQTPTKVIVLSEAEEESLILNKGRAYTASLGETAVAFDFGPLAAIPKNIFGQKGKDEVVAYPLYILYENGETFLTYVSLLHSPGNIGKLLGPLPMHPAAEDNYGYDACAILCLPCVPNILVIATESGMLYHCVVLEGEEEDDQTSEKSWDSRTDLIPSLYVFECVELELALKLASGEEDPFDSDFSCPIKLHKDPKCPSRYHCTHEAGVHSVGLTWIHKLHKFLGSDEEDKDSLQELATEQKCFVEHILCTKPLPCRQPAPIQGFWIVPDILGPTMICITSTYECLIRPLLSTVHPASPPLLCTQGDVEVAESPLRILAEAPDSFEKHIRSILQRNVANPAFLKSSEKDTAPPPEECLQLISRATQVFREQYILKQDLAKEEIQRRIKLLCDQKKKQLEDLNYCREERKSLREMAERLADKYEEAKEKQEDITNRMKKVLHSFHSQLPVLSDSERDMKKELQLIPDQLRHLGNAIKQVTMKKDYQQRKMEKVLSPQKPTITLSAYQRKCIQSILKEEGEHIREMVKQINDIRNHVNF</sequence>
<dbReference type="EMBL" id="JABWUV010000017">
    <property type="protein sequence ID" value="KAF6296503.1"/>
    <property type="molecule type" value="Genomic_DNA"/>
</dbReference>
<name>A0A7J7T7V8_MYOMY</name>
<evidence type="ECO:0000256" key="2">
    <source>
        <dbReference type="ARBA" id="ARBA00022448"/>
    </source>
</evidence>
<evidence type="ECO:0000256" key="6">
    <source>
        <dbReference type="ARBA" id="ARBA00023132"/>
    </source>
</evidence>
<evidence type="ECO:0000256" key="5">
    <source>
        <dbReference type="ARBA" id="ARBA00023010"/>
    </source>
</evidence>
<dbReference type="PANTHER" id="PTHR13257">
    <property type="entry name" value="NUCLEOPORIN NUP84-RELATED"/>
    <property type="match status" value="1"/>
</dbReference>
<dbReference type="GO" id="GO:0006606">
    <property type="term" value="P:protein import into nucleus"/>
    <property type="evidence" value="ECO:0007669"/>
    <property type="project" value="TreeGrafter"/>
</dbReference>
<keyword evidence="7" id="KW-0539">Nucleus</keyword>
<evidence type="ECO:0000256" key="1">
    <source>
        <dbReference type="ARBA" id="ARBA00004567"/>
    </source>
</evidence>
<feature type="coiled-coil region" evidence="8">
    <location>
        <begin position="596"/>
        <end position="651"/>
    </location>
</feature>
<keyword evidence="6" id="KW-0906">Nuclear pore complex</keyword>
<evidence type="ECO:0000256" key="4">
    <source>
        <dbReference type="ARBA" id="ARBA00022927"/>
    </source>
</evidence>
<dbReference type="GO" id="GO:0017056">
    <property type="term" value="F:structural constituent of nuclear pore"/>
    <property type="evidence" value="ECO:0007669"/>
    <property type="project" value="InterPro"/>
</dbReference>
<evidence type="ECO:0000313" key="10">
    <source>
        <dbReference type="EMBL" id="KAF6296503.1"/>
    </source>
</evidence>
<keyword evidence="4" id="KW-0653">Protein transport</keyword>
<evidence type="ECO:0000256" key="9">
    <source>
        <dbReference type="SAM" id="MobiDB-lite"/>
    </source>
</evidence>
<dbReference type="GO" id="GO:0006406">
    <property type="term" value="P:mRNA export from nucleus"/>
    <property type="evidence" value="ECO:0007669"/>
    <property type="project" value="TreeGrafter"/>
</dbReference>
<feature type="region of interest" description="Disordered" evidence="9">
    <location>
        <begin position="43"/>
        <end position="62"/>
    </location>
</feature>
<comment type="caution">
    <text evidence="10">The sequence shown here is derived from an EMBL/GenBank/DDBJ whole genome shotgun (WGS) entry which is preliminary data.</text>
</comment>
<proteinExistence type="predicted"/>
<gene>
    <name evidence="10" type="ORF">mMyoMyo1_014263</name>
</gene>
<comment type="subcellular location">
    <subcellularLocation>
        <location evidence="1">Nucleus</location>
        <location evidence="1">Nuclear pore complex</location>
    </subcellularLocation>
</comment>
<dbReference type="Pfam" id="PF10168">
    <property type="entry name" value="Nup88"/>
    <property type="match status" value="1"/>
</dbReference>
<keyword evidence="5" id="KW-0811">Translocation</keyword>
<dbReference type="OrthoDB" id="341482at2759"/>
<dbReference type="AlphaFoldDB" id="A0A7J7T7V8"/>
<evidence type="ECO:0000256" key="7">
    <source>
        <dbReference type="ARBA" id="ARBA00023242"/>
    </source>
</evidence>
<keyword evidence="3" id="KW-0509">mRNA transport</keyword>
<accession>A0A7J7T7V8</accession>
<keyword evidence="11" id="KW-1185">Reference proteome</keyword>
<keyword evidence="8" id="KW-0175">Coiled coil</keyword>
<evidence type="ECO:0000313" key="11">
    <source>
        <dbReference type="Proteomes" id="UP000527355"/>
    </source>
</evidence>
<dbReference type="InterPro" id="IPR019321">
    <property type="entry name" value="Nucleoporin_Nup88"/>
</dbReference>
<protein>
    <submittedName>
        <fullName evidence="10">Nucleoporin 88</fullName>
    </submittedName>
</protein>
<organism evidence="10 11">
    <name type="scientific">Myotis myotis</name>
    <name type="common">Greater mouse-eared bat</name>
    <name type="synonym">Vespertilio myotis</name>
    <dbReference type="NCBI Taxonomy" id="51298"/>
    <lineage>
        <taxon>Eukaryota</taxon>
        <taxon>Metazoa</taxon>
        <taxon>Chordata</taxon>
        <taxon>Craniata</taxon>
        <taxon>Vertebrata</taxon>
        <taxon>Euteleostomi</taxon>
        <taxon>Mammalia</taxon>
        <taxon>Eutheria</taxon>
        <taxon>Laurasiatheria</taxon>
        <taxon>Chiroptera</taxon>
        <taxon>Yangochiroptera</taxon>
        <taxon>Vespertilionidae</taxon>
        <taxon>Myotis</taxon>
    </lineage>
</organism>
<dbReference type="VEuPathDB" id="HostDB:GeneID_118671966"/>
<keyword evidence="2" id="KW-0813">Transport</keyword>
<evidence type="ECO:0000256" key="3">
    <source>
        <dbReference type="ARBA" id="ARBA00022816"/>
    </source>
</evidence>
<reference evidence="10 11" key="1">
    <citation type="journal article" date="2020" name="Nature">
        <title>Six reference-quality genomes reveal evolution of bat adaptations.</title>
        <authorList>
            <person name="Jebb D."/>
            <person name="Huang Z."/>
            <person name="Pippel M."/>
            <person name="Hughes G.M."/>
            <person name="Lavrichenko K."/>
            <person name="Devanna P."/>
            <person name="Winkler S."/>
            <person name="Jermiin L.S."/>
            <person name="Skirmuntt E.C."/>
            <person name="Katzourakis A."/>
            <person name="Burkitt-Gray L."/>
            <person name="Ray D.A."/>
            <person name="Sullivan K.A.M."/>
            <person name="Roscito J.G."/>
            <person name="Kirilenko B.M."/>
            <person name="Davalos L.M."/>
            <person name="Corthals A.P."/>
            <person name="Power M.L."/>
            <person name="Jones G."/>
            <person name="Ransome R.D."/>
            <person name="Dechmann D.K.N."/>
            <person name="Locatelli A.G."/>
            <person name="Puechmaille S.J."/>
            <person name="Fedrigo O."/>
            <person name="Jarvis E.D."/>
            <person name="Hiller M."/>
            <person name="Vernes S.C."/>
            <person name="Myers E.W."/>
            <person name="Teeling E.C."/>
        </authorList>
    </citation>
    <scope>NUCLEOTIDE SEQUENCE [LARGE SCALE GENOMIC DNA]</scope>
    <source>
        <strain evidence="10">MMyoMyo1</strain>
        <tissue evidence="10">Flight muscle</tissue>
    </source>
</reference>
<dbReference type="GO" id="GO:0000056">
    <property type="term" value="P:ribosomal small subunit export from nucleus"/>
    <property type="evidence" value="ECO:0007669"/>
    <property type="project" value="InterPro"/>
</dbReference>
<dbReference type="GO" id="GO:0000055">
    <property type="term" value="P:ribosomal large subunit export from nucleus"/>
    <property type="evidence" value="ECO:0007669"/>
    <property type="project" value="InterPro"/>
</dbReference>
<dbReference type="GO" id="GO:0005643">
    <property type="term" value="C:nuclear pore"/>
    <property type="evidence" value="ECO:0007669"/>
    <property type="project" value="UniProtKB-SubCell"/>
</dbReference>